<sequence length="59" mass="6207">MGAPEVRIVRGSPDDAELAALVAVLSAVGAAADKTVVLPARLVPRPRRFQVATSWRAAR</sequence>
<evidence type="ECO:0000313" key="1">
    <source>
        <dbReference type="EMBL" id="SEO47460.1"/>
    </source>
</evidence>
<dbReference type="GO" id="GO:0003989">
    <property type="term" value="F:acetyl-CoA carboxylase activity"/>
    <property type="evidence" value="ECO:0007669"/>
    <property type="project" value="InterPro"/>
</dbReference>
<name>A0A1H8PZV1_9PSEU</name>
<protein>
    <submittedName>
        <fullName evidence="1">Acyl-CoA carboxylase epsilon subunit</fullName>
    </submittedName>
</protein>
<keyword evidence="2" id="KW-1185">Reference proteome</keyword>
<dbReference type="InterPro" id="IPR032716">
    <property type="entry name" value="ACC_epsilon"/>
</dbReference>
<dbReference type="AlphaFoldDB" id="A0A1H8PZV1"/>
<proteinExistence type="predicted"/>
<organism evidence="1 2">
    <name type="scientific">Amycolatopsis saalfeldensis</name>
    <dbReference type="NCBI Taxonomy" id="394193"/>
    <lineage>
        <taxon>Bacteria</taxon>
        <taxon>Bacillati</taxon>
        <taxon>Actinomycetota</taxon>
        <taxon>Actinomycetes</taxon>
        <taxon>Pseudonocardiales</taxon>
        <taxon>Pseudonocardiaceae</taxon>
        <taxon>Amycolatopsis</taxon>
    </lineage>
</organism>
<accession>A0A1H8PZV1</accession>
<dbReference type="GO" id="GO:0004658">
    <property type="term" value="F:propionyl-CoA carboxylase activity"/>
    <property type="evidence" value="ECO:0007669"/>
    <property type="project" value="InterPro"/>
</dbReference>
<dbReference type="RefSeq" id="WP_091610954.1">
    <property type="nucleotide sequence ID" value="NZ_FOEF01000001.1"/>
</dbReference>
<dbReference type="Pfam" id="PF13822">
    <property type="entry name" value="ACC_epsilon"/>
    <property type="match status" value="1"/>
</dbReference>
<dbReference type="EMBL" id="FOEF01000001">
    <property type="protein sequence ID" value="SEO47460.1"/>
    <property type="molecule type" value="Genomic_DNA"/>
</dbReference>
<dbReference type="Proteomes" id="UP000198582">
    <property type="component" value="Unassembled WGS sequence"/>
</dbReference>
<gene>
    <name evidence="1" type="ORF">SAMN04489732_101146</name>
</gene>
<reference evidence="1 2" key="1">
    <citation type="submission" date="2016-10" db="EMBL/GenBank/DDBJ databases">
        <authorList>
            <person name="de Groot N.N."/>
        </authorList>
    </citation>
    <scope>NUCLEOTIDE SEQUENCE [LARGE SCALE GENOMIC DNA]</scope>
    <source>
        <strain evidence="1 2">DSM 44993</strain>
    </source>
</reference>
<evidence type="ECO:0000313" key="2">
    <source>
        <dbReference type="Proteomes" id="UP000198582"/>
    </source>
</evidence>
<dbReference type="STRING" id="394193.SAMN04489732_101146"/>